<reference evidence="7" key="2">
    <citation type="journal article" date="2013" name="Nat. Genet.">
        <title>The draft genomes of soft-shell turtle and green sea turtle yield insights into the development and evolution of the turtle-specific body plan.</title>
        <authorList>
            <person name="Wang Z."/>
            <person name="Pascual-Anaya J."/>
            <person name="Zadissa A."/>
            <person name="Li W."/>
            <person name="Niimura Y."/>
            <person name="Huang Z."/>
            <person name="Li C."/>
            <person name="White S."/>
            <person name="Xiong Z."/>
            <person name="Fang D."/>
            <person name="Wang B."/>
            <person name="Ming Y."/>
            <person name="Chen Y."/>
            <person name="Zheng Y."/>
            <person name="Kuraku S."/>
            <person name="Pignatelli M."/>
            <person name="Herrero J."/>
            <person name="Beal K."/>
            <person name="Nozawa M."/>
            <person name="Li Q."/>
            <person name="Wang J."/>
            <person name="Zhang H."/>
            <person name="Yu L."/>
            <person name="Shigenobu S."/>
            <person name="Wang J."/>
            <person name="Liu J."/>
            <person name="Flicek P."/>
            <person name="Searle S."/>
            <person name="Wang J."/>
            <person name="Kuratani S."/>
            <person name="Yin Y."/>
            <person name="Aken B."/>
            <person name="Zhang G."/>
            <person name="Irie N."/>
        </authorList>
    </citation>
    <scope>NUCLEOTIDE SEQUENCE [LARGE SCALE GENOMIC DNA]</scope>
    <source>
        <strain evidence="7">Daiwa-1</strain>
    </source>
</reference>
<dbReference type="FunFam" id="2.10.70.10:FF:000060">
    <property type="entry name" value="Complement inhibitory factor H"/>
    <property type="match status" value="1"/>
</dbReference>
<dbReference type="HOGENOM" id="CLU_171941_0_0_1"/>
<feature type="domain" description="Sushi" evidence="5">
    <location>
        <begin position="1"/>
        <end position="32"/>
    </location>
</feature>
<dbReference type="PANTHER" id="PTHR45785:SF7">
    <property type="entry name" value="COMPLEMENT FACTOR H"/>
    <property type="match status" value="1"/>
</dbReference>
<reference evidence="6" key="3">
    <citation type="submission" date="2025-08" db="UniProtKB">
        <authorList>
            <consortium name="Ensembl"/>
        </authorList>
    </citation>
    <scope>IDENTIFICATION</scope>
</reference>
<dbReference type="GO" id="GO:0001851">
    <property type="term" value="F:complement component C3b binding"/>
    <property type="evidence" value="ECO:0007669"/>
    <property type="project" value="TreeGrafter"/>
</dbReference>
<proteinExistence type="predicted"/>
<reference evidence="6" key="4">
    <citation type="submission" date="2025-09" db="UniProtKB">
        <authorList>
            <consortium name="Ensembl"/>
        </authorList>
    </citation>
    <scope>IDENTIFICATION</scope>
</reference>
<keyword evidence="7" id="KW-1185">Reference proteome</keyword>
<dbReference type="GeneTree" id="ENSGT00940000154386"/>
<dbReference type="InterPro" id="IPR051503">
    <property type="entry name" value="ComplSys_Reg/VirEntry_Med"/>
</dbReference>
<organism evidence="6 7">
    <name type="scientific">Pelodiscus sinensis</name>
    <name type="common">Chinese softshell turtle</name>
    <name type="synonym">Trionyx sinensis</name>
    <dbReference type="NCBI Taxonomy" id="13735"/>
    <lineage>
        <taxon>Eukaryota</taxon>
        <taxon>Metazoa</taxon>
        <taxon>Chordata</taxon>
        <taxon>Craniata</taxon>
        <taxon>Vertebrata</taxon>
        <taxon>Euteleostomi</taxon>
        <taxon>Archelosauria</taxon>
        <taxon>Testudinata</taxon>
        <taxon>Testudines</taxon>
        <taxon>Cryptodira</taxon>
        <taxon>Trionychia</taxon>
        <taxon>Trionychidae</taxon>
        <taxon>Pelodiscus</taxon>
    </lineage>
</organism>
<evidence type="ECO:0000256" key="2">
    <source>
        <dbReference type="ARBA" id="ARBA00022729"/>
    </source>
</evidence>
<keyword evidence="3" id="KW-1015">Disulfide bond</keyword>
<evidence type="ECO:0000313" key="6">
    <source>
        <dbReference type="Ensembl" id="ENSPSIP00000016530.1"/>
    </source>
</evidence>
<sequence>MKYQCQSFHVMEGSAYVHCQSGHWTDPPVCLEPCTASPEEMEQNNIQLRWKYDKKLYSPSGDFIEFACVREYERDPESSDFRVQCVRGKLAYPRCITPDSRKTKRSITLTQI</sequence>
<dbReference type="EMBL" id="AGCU01000230">
    <property type="status" value="NOT_ANNOTATED_CDS"/>
    <property type="molecule type" value="Genomic_DNA"/>
</dbReference>
<dbReference type="InterPro" id="IPR000436">
    <property type="entry name" value="Sushi_SCR_CCP_dom"/>
</dbReference>
<dbReference type="Proteomes" id="UP000007267">
    <property type="component" value="Unassembled WGS sequence"/>
</dbReference>
<evidence type="ECO:0000256" key="1">
    <source>
        <dbReference type="ARBA" id="ARBA00022659"/>
    </source>
</evidence>
<protein>
    <submittedName>
        <fullName evidence="6">Complement factor H-related protein 2</fullName>
    </submittedName>
</protein>
<evidence type="ECO:0000256" key="4">
    <source>
        <dbReference type="PROSITE-ProRule" id="PRU00302"/>
    </source>
</evidence>
<comment type="caution">
    <text evidence="4">Lacks conserved residue(s) required for the propagation of feature annotation.</text>
</comment>
<dbReference type="Ensembl" id="ENSPSIT00000016606.1">
    <property type="protein sequence ID" value="ENSPSIP00000016530.1"/>
    <property type="gene ID" value="ENSPSIG00000014738.1"/>
</dbReference>
<dbReference type="Pfam" id="PF00084">
    <property type="entry name" value="Sushi"/>
    <property type="match status" value="1"/>
</dbReference>
<dbReference type="AlphaFoldDB" id="K7G8B9"/>
<dbReference type="KEGG" id="pss:102448838"/>
<evidence type="ECO:0000256" key="3">
    <source>
        <dbReference type="ARBA" id="ARBA00023157"/>
    </source>
</evidence>
<dbReference type="PROSITE" id="PS50923">
    <property type="entry name" value="SUSHI"/>
    <property type="match status" value="1"/>
</dbReference>
<dbReference type="Gene3D" id="2.10.70.10">
    <property type="entry name" value="Complement Module, domain 1"/>
    <property type="match status" value="2"/>
</dbReference>
<dbReference type="SUPFAM" id="SSF57535">
    <property type="entry name" value="Complement control module/SCR domain"/>
    <property type="match status" value="2"/>
</dbReference>
<dbReference type="RefSeq" id="XP_006110239.2">
    <property type="nucleotide sequence ID" value="XM_006110177.3"/>
</dbReference>
<keyword evidence="1 4" id="KW-0768">Sushi</keyword>
<reference evidence="7" key="1">
    <citation type="submission" date="2011-10" db="EMBL/GenBank/DDBJ databases">
        <authorList>
            <consortium name="Soft-shell Turtle Genome Consortium"/>
        </authorList>
    </citation>
    <scope>NUCLEOTIDE SEQUENCE [LARGE SCALE GENOMIC DNA]</scope>
    <source>
        <strain evidence="7">Daiwa-1</strain>
    </source>
</reference>
<keyword evidence="2" id="KW-0732">Signal</keyword>
<dbReference type="OrthoDB" id="10051774at2759"/>
<dbReference type="InterPro" id="IPR035976">
    <property type="entry name" value="Sushi/SCR/CCP_sf"/>
</dbReference>
<dbReference type="GO" id="GO:0005615">
    <property type="term" value="C:extracellular space"/>
    <property type="evidence" value="ECO:0007669"/>
    <property type="project" value="TreeGrafter"/>
</dbReference>
<evidence type="ECO:0000313" key="7">
    <source>
        <dbReference type="Proteomes" id="UP000007267"/>
    </source>
</evidence>
<dbReference type="PANTHER" id="PTHR45785">
    <property type="entry name" value="COMPLEMENT FACTOR H-RELATED"/>
    <property type="match status" value="1"/>
</dbReference>
<name>K7G8B9_PELSI</name>
<dbReference type="GO" id="GO:0006956">
    <property type="term" value="P:complement activation"/>
    <property type="evidence" value="ECO:0007669"/>
    <property type="project" value="TreeGrafter"/>
</dbReference>
<evidence type="ECO:0000259" key="5">
    <source>
        <dbReference type="PROSITE" id="PS50923"/>
    </source>
</evidence>
<accession>K7G8B9</accession>
<dbReference type="OMA" id="GHNRERY"/>